<evidence type="ECO:0000313" key="2">
    <source>
        <dbReference type="EMBL" id="SDX78690.1"/>
    </source>
</evidence>
<feature type="region of interest" description="Disordered" evidence="1">
    <location>
        <begin position="55"/>
        <end position="79"/>
    </location>
</feature>
<evidence type="ECO:0000313" key="3">
    <source>
        <dbReference type="Proteomes" id="UP000198828"/>
    </source>
</evidence>
<organism evidence="2 3">
    <name type="scientific">Tepidimicrobium xylanilyticum</name>
    <dbReference type="NCBI Taxonomy" id="1123352"/>
    <lineage>
        <taxon>Bacteria</taxon>
        <taxon>Bacillati</taxon>
        <taxon>Bacillota</taxon>
        <taxon>Tissierellia</taxon>
        <taxon>Tissierellales</taxon>
        <taxon>Tepidimicrobiaceae</taxon>
        <taxon>Tepidimicrobium</taxon>
    </lineage>
</organism>
<dbReference type="Proteomes" id="UP000198828">
    <property type="component" value="Unassembled WGS sequence"/>
</dbReference>
<evidence type="ECO:0000256" key="1">
    <source>
        <dbReference type="SAM" id="MobiDB-lite"/>
    </source>
</evidence>
<gene>
    <name evidence="2" type="ORF">SAMN05660923_02931</name>
</gene>
<proteinExistence type="predicted"/>
<accession>A0A1H3EJ96</accession>
<dbReference type="RefSeq" id="WP_093754946.1">
    <property type="nucleotide sequence ID" value="NZ_BSYN01000002.1"/>
</dbReference>
<dbReference type="EMBL" id="FNNG01000020">
    <property type="protein sequence ID" value="SDX78690.1"/>
    <property type="molecule type" value="Genomic_DNA"/>
</dbReference>
<keyword evidence="3" id="KW-1185">Reference proteome</keyword>
<sequence length="79" mass="9510">MKIRFIGRGSYYAHPFLFTKKNREIEVDKELGEYLLGKYVFEEVKDSKEKIKVKTQREVEEETSEEKKKYEKSKASKKK</sequence>
<name>A0A1H3EJ96_9FIRM</name>
<dbReference type="AlphaFoldDB" id="A0A1H3EJ96"/>
<feature type="compositionally biased region" description="Basic and acidic residues" evidence="1">
    <location>
        <begin position="65"/>
        <end position="79"/>
    </location>
</feature>
<reference evidence="2 3" key="1">
    <citation type="submission" date="2016-10" db="EMBL/GenBank/DDBJ databases">
        <authorList>
            <person name="de Groot N.N."/>
        </authorList>
    </citation>
    <scope>NUCLEOTIDE SEQUENCE [LARGE SCALE GENOMIC DNA]</scope>
    <source>
        <strain evidence="2 3">DSM 23310</strain>
    </source>
</reference>
<protein>
    <submittedName>
        <fullName evidence="2">Uncharacterized protein</fullName>
    </submittedName>
</protein>